<name>A0ACC0C6L2_CATRO</name>
<keyword evidence="2" id="KW-1185">Reference proteome</keyword>
<evidence type="ECO:0000313" key="1">
    <source>
        <dbReference type="EMBL" id="KAI5680444.1"/>
    </source>
</evidence>
<comment type="caution">
    <text evidence="1">The sequence shown here is derived from an EMBL/GenBank/DDBJ whole genome shotgun (WGS) entry which is preliminary data.</text>
</comment>
<dbReference type="EMBL" id="CM044701">
    <property type="protein sequence ID" value="KAI5680444.1"/>
    <property type="molecule type" value="Genomic_DNA"/>
</dbReference>
<dbReference type="Proteomes" id="UP001060085">
    <property type="component" value="Linkage Group LG01"/>
</dbReference>
<proteinExistence type="predicted"/>
<organism evidence="1 2">
    <name type="scientific">Catharanthus roseus</name>
    <name type="common">Madagascar periwinkle</name>
    <name type="synonym">Vinca rosea</name>
    <dbReference type="NCBI Taxonomy" id="4058"/>
    <lineage>
        <taxon>Eukaryota</taxon>
        <taxon>Viridiplantae</taxon>
        <taxon>Streptophyta</taxon>
        <taxon>Embryophyta</taxon>
        <taxon>Tracheophyta</taxon>
        <taxon>Spermatophyta</taxon>
        <taxon>Magnoliopsida</taxon>
        <taxon>eudicotyledons</taxon>
        <taxon>Gunneridae</taxon>
        <taxon>Pentapetalae</taxon>
        <taxon>asterids</taxon>
        <taxon>lamiids</taxon>
        <taxon>Gentianales</taxon>
        <taxon>Apocynaceae</taxon>
        <taxon>Rauvolfioideae</taxon>
        <taxon>Vinceae</taxon>
        <taxon>Catharanthinae</taxon>
        <taxon>Catharanthus</taxon>
    </lineage>
</organism>
<accession>A0ACC0C6L2</accession>
<gene>
    <name evidence="1" type="ORF">M9H77_01671</name>
</gene>
<reference evidence="2" key="1">
    <citation type="journal article" date="2023" name="Nat. Plants">
        <title>Single-cell RNA sequencing provides a high-resolution roadmap for understanding the multicellular compartmentation of specialized metabolism.</title>
        <authorList>
            <person name="Sun S."/>
            <person name="Shen X."/>
            <person name="Li Y."/>
            <person name="Li Y."/>
            <person name="Wang S."/>
            <person name="Li R."/>
            <person name="Zhang H."/>
            <person name="Shen G."/>
            <person name="Guo B."/>
            <person name="Wei J."/>
            <person name="Xu J."/>
            <person name="St-Pierre B."/>
            <person name="Chen S."/>
            <person name="Sun C."/>
        </authorList>
    </citation>
    <scope>NUCLEOTIDE SEQUENCE [LARGE SCALE GENOMIC DNA]</scope>
</reference>
<sequence length="466" mass="51973">MSHRTLDSRHSIESCTLQFHSWRPFQFPVAIPKTLDSDSPKPYSTTANGFHSKRPCRADRATSFSIEALDMSKLSLFDDDRPLSSAHKRWFARKRRRRGSRSVSGKSSDRSGTHRRRYCSAGASAAAYGTCSDFPMAAGTDSSGELFVNGDPNWSSDVSEAAKNSRRERDNGSGEKDNLSSGFAQVGNLENLGSESGYGSEPGYRGDAEFGYGDEIEEEEDDSRLLFWGQGFGVSSMERVGENMLQKAHHRCRRKKHDLRMGIKMTFFKKISIVSMFIAAGIFSSLCQTSAAENSESYVREACSVTQYNNICIHTLASFSNIAKKDPRKWARAGISVTIKDAKQVSEFLRTLKNRKLARRGRNRRAVLDCIELFEDTLDNLHRSLGVLRALSRRNFERQIEDVTTWISAALTDEDTCLDGFGSGNGGKQRWFKVLRNQVMNSSYLTSNALALVNKLGTTAKAGIHP</sequence>
<evidence type="ECO:0000313" key="2">
    <source>
        <dbReference type="Proteomes" id="UP001060085"/>
    </source>
</evidence>
<protein>
    <submittedName>
        <fullName evidence="1">Uncharacterized protein</fullName>
    </submittedName>
</protein>